<dbReference type="EMBL" id="BEYU01000171">
    <property type="protein sequence ID" value="GBG33838.1"/>
    <property type="molecule type" value="Genomic_DNA"/>
</dbReference>
<dbReference type="GO" id="GO:1990234">
    <property type="term" value="C:transferase complex"/>
    <property type="evidence" value="ECO:0007669"/>
    <property type="project" value="UniProtKB-ARBA"/>
</dbReference>
<dbReference type="InterPro" id="IPR015943">
    <property type="entry name" value="WD40/YVTN_repeat-like_dom_sf"/>
</dbReference>
<proteinExistence type="predicted"/>
<dbReference type="SUPFAM" id="SSF50978">
    <property type="entry name" value="WD40 repeat-like"/>
    <property type="match status" value="1"/>
</dbReference>
<dbReference type="InterPro" id="IPR036322">
    <property type="entry name" value="WD40_repeat_dom_sf"/>
</dbReference>
<dbReference type="PANTHER" id="PTHR22847">
    <property type="entry name" value="WD40 REPEAT PROTEIN"/>
    <property type="match status" value="1"/>
</dbReference>
<dbReference type="PROSITE" id="PS00678">
    <property type="entry name" value="WD_REPEATS_1"/>
    <property type="match status" value="1"/>
</dbReference>
<dbReference type="AlphaFoldDB" id="A0A2R5GVP1"/>
<dbReference type="InterPro" id="IPR001680">
    <property type="entry name" value="WD40_rpt"/>
</dbReference>
<accession>A0A2R5GVP1</accession>
<sequence length="360" mass="38707">MGRIRGNVQYVAQSLELVLAVSGVPNEAMLGPRANDVTLRAWSRDGSLVLELRMPNDEPADAVAVQGKLAAVGTRDGDVYLVNLLSGAVLHSLQGHTGYIRTVVIEDEVVLSGSSDGTIRIWDKASGDCIQTILAGGVTVCGLATHENFVVAGLYDQATGVRVFDRTTGKKCHELHDASEEVFSVAMNGRHMVSASRDRMVRVYAVPSFELVHVLQGHSDVVHAVALEEDLVVSGSYDHTVRVWDAIKGDQLHVLLGHSGRVLSVSLRGVVIVSGSADKNVRVWNANTGALEHVLSGGEHRTPISKVLAPERRTHVTTGSRLSSLFTSSVRLSTATSILDDQHLDEGETKTRKTWSCAVQ</sequence>
<feature type="repeat" description="WD" evidence="3">
    <location>
        <begin position="93"/>
        <end position="132"/>
    </location>
</feature>
<dbReference type="InterPro" id="IPR019775">
    <property type="entry name" value="WD40_repeat_CS"/>
</dbReference>
<organism evidence="4 5">
    <name type="scientific">Hondaea fermentalgiana</name>
    <dbReference type="NCBI Taxonomy" id="2315210"/>
    <lineage>
        <taxon>Eukaryota</taxon>
        <taxon>Sar</taxon>
        <taxon>Stramenopiles</taxon>
        <taxon>Bigyra</taxon>
        <taxon>Labyrinthulomycetes</taxon>
        <taxon>Thraustochytrida</taxon>
        <taxon>Thraustochytriidae</taxon>
        <taxon>Hondaea</taxon>
    </lineage>
</organism>
<dbReference type="PROSITE" id="PS50294">
    <property type="entry name" value="WD_REPEATS_REGION"/>
    <property type="match status" value="3"/>
</dbReference>
<feature type="repeat" description="WD" evidence="3">
    <location>
        <begin position="255"/>
        <end position="294"/>
    </location>
</feature>
<dbReference type="Proteomes" id="UP000241890">
    <property type="component" value="Unassembled WGS sequence"/>
</dbReference>
<dbReference type="CDD" id="cd00200">
    <property type="entry name" value="WD40"/>
    <property type="match status" value="1"/>
</dbReference>
<gene>
    <name evidence="4" type="ORF">FCC1311_100612</name>
</gene>
<evidence type="ECO:0000313" key="4">
    <source>
        <dbReference type="EMBL" id="GBG33838.1"/>
    </source>
</evidence>
<dbReference type="InterPro" id="IPR020472">
    <property type="entry name" value="WD40_PAC1"/>
</dbReference>
<evidence type="ECO:0000256" key="1">
    <source>
        <dbReference type="ARBA" id="ARBA00022574"/>
    </source>
</evidence>
<dbReference type="PANTHER" id="PTHR22847:SF637">
    <property type="entry name" value="WD REPEAT DOMAIN 5B"/>
    <property type="match status" value="1"/>
</dbReference>
<evidence type="ECO:0000256" key="3">
    <source>
        <dbReference type="PROSITE-ProRule" id="PRU00221"/>
    </source>
</evidence>
<name>A0A2R5GVP1_9STRA</name>
<dbReference type="SMART" id="SM00320">
    <property type="entry name" value="WD40"/>
    <property type="match status" value="5"/>
</dbReference>
<dbReference type="Pfam" id="PF00400">
    <property type="entry name" value="WD40"/>
    <property type="match status" value="4"/>
</dbReference>
<comment type="caution">
    <text evidence="4">The sequence shown here is derived from an EMBL/GenBank/DDBJ whole genome shotgun (WGS) entry which is preliminary data.</text>
</comment>
<dbReference type="Gene3D" id="2.130.10.10">
    <property type="entry name" value="YVTN repeat-like/Quinoprotein amine dehydrogenase"/>
    <property type="match status" value="2"/>
</dbReference>
<keyword evidence="2" id="KW-0677">Repeat</keyword>
<dbReference type="OrthoDB" id="202197at2759"/>
<evidence type="ECO:0000256" key="2">
    <source>
        <dbReference type="ARBA" id="ARBA00022737"/>
    </source>
</evidence>
<evidence type="ECO:0000313" key="5">
    <source>
        <dbReference type="Proteomes" id="UP000241890"/>
    </source>
</evidence>
<dbReference type="InParanoid" id="A0A2R5GVP1"/>
<dbReference type="PROSITE" id="PS50082">
    <property type="entry name" value="WD_REPEATS_2"/>
    <property type="match status" value="3"/>
</dbReference>
<feature type="repeat" description="WD" evidence="3">
    <location>
        <begin position="215"/>
        <end position="254"/>
    </location>
</feature>
<keyword evidence="1 3" id="KW-0853">WD repeat</keyword>
<protein>
    <submittedName>
        <fullName evidence="4">Guanine nucleotide-binding protein subunit beta-1</fullName>
    </submittedName>
</protein>
<dbReference type="PRINTS" id="PR00320">
    <property type="entry name" value="GPROTEINBRPT"/>
</dbReference>
<keyword evidence="5" id="KW-1185">Reference proteome</keyword>
<reference evidence="4 5" key="1">
    <citation type="submission" date="2017-12" db="EMBL/GenBank/DDBJ databases">
        <title>Sequencing, de novo assembly and annotation of complete genome of a new Thraustochytrid species, strain FCC1311.</title>
        <authorList>
            <person name="Sedici K."/>
            <person name="Godart F."/>
            <person name="Aiese Cigliano R."/>
            <person name="Sanseverino W."/>
            <person name="Barakat M."/>
            <person name="Ortet P."/>
            <person name="Marechal E."/>
            <person name="Cagnac O."/>
            <person name="Amato A."/>
        </authorList>
    </citation>
    <scope>NUCLEOTIDE SEQUENCE [LARGE SCALE GENOMIC DNA]</scope>
</reference>